<gene>
    <name evidence="3" type="ORF">Rhow_005661</name>
</gene>
<dbReference type="Proteomes" id="UP000287519">
    <property type="component" value="Unassembled WGS sequence"/>
</dbReference>
<reference evidence="3 4" key="1">
    <citation type="submission" date="2018-11" db="EMBL/GenBank/DDBJ databases">
        <title>Microbial catabolism of amino acid.</title>
        <authorList>
            <person name="Hibi M."/>
            <person name="Ogawa J."/>
        </authorList>
    </citation>
    <scope>NUCLEOTIDE SEQUENCE [LARGE SCALE GENOMIC DNA]</scope>
    <source>
        <strain evidence="3 4">C31-06</strain>
    </source>
</reference>
<comment type="similarity">
    <text evidence="1">Belongs to the universal stress protein A family.</text>
</comment>
<dbReference type="PRINTS" id="PR01438">
    <property type="entry name" value="UNVRSLSTRESS"/>
</dbReference>
<evidence type="ECO:0000313" key="4">
    <source>
        <dbReference type="Proteomes" id="UP000287519"/>
    </source>
</evidence>
<accession>A0A402CEI0</accession>
<dbReference type="Gene3D" id="3.40.50.620">
    <property type="entry name" value="HUPs"/>
    <property type="match status" value="1"/>
</dbReference>
<organism evidence="3 4">
    <name type="scientific">Rhodococcus wratislaviensis</name>
    <name type="common">Tsukamurella wratislaviensis</name>
    <dbReference type="NCBI Taxonomy" id="44752"/>
    <lineage>
        <taxon>Bacteria</taxon>
        <taxon>Bacillati</taxon>
        <taxon>Actinomycetota</taxon>
        <taxon>Actinomycetes</taxon>
        <taxon>Mycobacteriales</taxon>
        <taxon>Nocardiaceae</taxon>
        <taxon>Rhodococcus</taxon>
    </lineage>
</organism>
<dbReference type="RefSeq" id="WP_263973470.1">
    <property type="nucleotide sequence ID" value="NZ_BHYM01000049.1"/>
</dbReference>
<dbReference type="InterPro" id="IPR006016">
    <property type="entry name" value="UspA"/>
</dbReference>
<dbReference type="AlphaFoldDB" id="A0A402CEI0"/>
<sequence length="100" mass="10808">MTIPLLVDRDALQKSELDVLAAHLVEMRERYAGVAVTEVVEPTTPARLILDQAMDAQLVVVGSHGHGRLAGAILGSVSQHLLRHSPCPIMIHRAPHHSNA</sequence>
<protein>
    <submittedName>
        <fullName evidence="3">Universal stress protein family</fullName>
    </submittedName>
</protein>
<dbReference type="InterPro" id="IPR006015">
    <property type="entry name" value="Universal_stress_UspA"/>
</dbReference>
<dbReference type="PANTHER" id="PTHR46268">
    <property type="entry name" value="STRESS RESPONSE PROTEIN NHAX"/>
    <property type="match status" value="1"/>
</dbReference>
<dbReference type="Pfam" id="PF00582">
    <property type="entry name" value="Usp"/>
    <property type="match status" value="1"/>
</dbReference>
<feature type="domain" description="UspA" evidence="2">
    <location>
        <begin position="11"/>
        <end position="91"/>
    </location>
</feature>
<dbReference type="EMBL" id="BHYM01000049">
    <property type="protein sequence ID" value="GCE42002.1"/>
    <property type="molecule type" value="Genomic_DNA"/>
</dbReference>
<dbReference type="PANTHER" id="PTHR46268:SF6">
    <property type="entry name" value="UNIVERSAL STRESS PROTEIN UP12"/>
    <property type="match status" value="1"/>
</dbReference>
<evidence type="ECO:0000256" key="1">
    <source>
        <dbReference type="ARBA" id="ARBA00008791"/>
    </source>
</evidence>
<proteinExistence type="inferred from homology"/>
<evidence type="ECO:0000259" key="2">
    <source>
        <dbReference type="Pfam" id="PF00582"/>
    </source>
</evidence>
<dbReference type="SUPFAM" id="SSF52402">
    <property type="entry name" value="Adenine nucleotide alpha hydrolases-like"/>
    <property type="match status" value="1"/>
</dbReference>
<evidence type="ECO:0000313" key="3">
    <source>
        <dbReference type="EMBL" id="GCE42002.1"/>
    </source>
</evidence>
<dbReference type="InterPro" id="IPR014729">
    <property type="entry name" value="Rossmann-like_a/b/a_fold"/>
</dbReference>
<keyword evidence="4" id="KW-1185">Reference proteome</keyword>
<comment type="caution">
    <text evidence="3">The sequence shown here is derived from an EMBL/GenBank/DDBJ whole genome shotgun (WGS) entry which is preliminary data.</text>
</comment>
<name>A0A402CEI0_RHOWR</name>